<gene>
    <name evidence="6" type="ORF">ACFSJU_12070</name>
</gene>
<name>A0ABW4ZNR9_9SPHI</name>
<evidence type="ECO:0000313" key="7">
    <source>
        <dbReference type="Proteomes" id="UP001597387"/>
    </source>
</evidence>
<comment type="catalytic activity">
    <reaction evidence="1">
        <text>ATP + protein L-histidine = ADP + protein N-phospho-L-histidine.</text>
        <dbReference type="EC" id="2.7.13.3"/>
    </reaction>
</comment>
<organism evidence="6 7">
    <name type="scientific">Paradesertivirga mongoliensis</name>
    <dbReference type="NCBI Taxonomy" id="2100740"/>
    <lineage>
        <taxon>Bacteria</taxon>
        <taxon>Pseudomonadati</taxon>
        <taxon>Bacteroidota</taxon>
        <taxon>Sphingobacteriia</taxon>
        <taxon>Sphingobacteriales</taxon>
        <taxon>Sphingobacteriaceae</taxon>
        <taxon>Paradesertivirga</taxon>
    </lineage>
</organism>
<feature type="domain" description="PAC" evidence="5">
    <location>
        <begin position="295"/>
        <end position="349"/>
    </location>
</feature>
<dbReference type="SMART" id="SM00091">
    <property type="entry name" value="PAS"/>
    <property type="match status" value="2"/>
</dbReference>
<dbReference type="PANTHER" id="PTHR44757">
    <property type="entry name" value="DIGUANYLATE CYCLASE DGCP"/>
    <property type="match status" value="1"/>
</dbReference>
<accession>A0ABW4ZNR9</accession>
<dbReference type="InterPro" id="IPR000014">
    <property type="entry name" value="PAS"/>
</dbReference>
<dbReference type="InterPro" id="IPR001610">
    <property type="entry name" value="PAC"/>
</dbReference>
<dbReference type="InterPro" id="IPR035965">
    <property type="entry name" value="PAS-like_dom_sf"/>
</dbReference>
<dbReference type="InterPro" id="IPR000700">
    <property type="entry name" value="PAS-assoc_C"/>
</dbReference>
<evidence type="ECO:0000259" key="4">
    <source>
        <dbReference type="PROSITE" id="PS50112"/>
    </source>
</evidence>
<protein>
    <recommendedName>
        <fullName evidence="2">histidine kinase</fullName>
        <ecNumber evidence="2">2.7.13.3</ecNumber>
    </recommendedName>
</protein>
<dbReference type="PROSITE" id="PS50113">
    <property type="entry name" value="PAC"/>
    <property type="match status" value="1"/>
</dbReference>
<dbReference type="PROSITE" id="PS50112">
    <property type="entry name" value="PAS"/>
    <property type="match status" value="1"/>
</dbReference>
<evidence type="ECO:0000256" key="3">
    <source>
        <dbReference type="SAM" id="Phobius"/>
    </source>
</evidence>
<dbReference type="NCBIfam" id="TIGR00229">
    <property type="entry name" value="sensory_box"/>
    <property type="match status" value="2"/>
</dbReference>
<evidence type="ECO:0000256" key="1">
    <source>
        <dbReference type="ARBA" id="ARBA00000085"/>
    </source>
</evidence>
<dbReference type="EMBL" id="JBHUHZ010000002">
    <property type="protein sequence ID" value="MFD2163132.1"/>
    <property type="molecule type" value="Genomic_DNA"/>
</dbReference>
<evidence type="ECO:0000256" key="2">
    <source>
        <dbReference type="ARBA" id="ARBA00012438"/>
    </source>
</evidence>
<dbReference type="RefSeq" id="WP_255901365.1">
    <property type="nucleotide sequence ID" value="NZ_JAFMZO010000002.1"/>
</dbReference>
<dbReference type="CDD" id="cd00130">
    <property type="entry name" value="PAS"/>
    <property type="match status" value="1"/>
</dbReference>
<dbReference type="SMART" id="SM00086">
    <property type="entry name" value="PAC"/>
    <property type="match status" value="2"/>
</dbReference>
<dbReference type="SUPFAM" id="SSF47384">
    <property type="entry name" value="Homodimeric domain of signal transducing histidine kinase"/>
    <property type="match status" value="1"/>
</dbReference>
<dbReference type="InterPro" id="IPR036097">
    <property type="entry name" value="HisK_dim/P_sf"/>
</dbReference>
<dbReference type="InterPro" id="IPR003661">
    <property type="entry name" value="HisK_dim/P_dom"/>
</dbReference>
<dbReference type="Pfam" id="PF13426">
    <property type="entry name" value="PAS_9"/>
    <property type="match status" value="2"/>
</dbReference>
<comment type="caution">
    <text evidence="6">The sequence shown here is derived from an EMBL/GenBank/DDBJ whole genome shotgun (WGS) entry which is preliminary data.</text>
</comment>
<dbReference type="SUPFAM" id="SSF55785">
    <property type="entry name" value="PYP-like sensor domain (PAS domain)"/>
    <property type="match status" value="2"/>
</dbReference>
<evidence type="ECO:0000313" key="6">
    <source>
        <dbReference type="EMBL" id="MFD2163132.1"/>
    </source>
</evidence>
<feature type="domain" description="PAS" evidence="4">
    <location>
        <begin position="223"/>
        <end position="294"/>
    </location>
</feature>
<keyword evidence="3" id="KW-1133">Transmembrane helix</keyword>
<evidence type="ECO:0000259" key="5">
    <source>
        <dbReference type="PROSITE" id="PS50113"/>
    </source>
</evidence>
<dbReference type="PANTHER" id="PTHR44757:SF2">
    <property type="entry name" value="BIOFILM ARCHITECTURE MAINTENANCE PROTEIN MBAA"/>
    <property type="match status" value="1"/>
</dbReference>
<feature type="transmembrane region" description="Helical" evidence="3">
    <location>
        <begin position="7"/>
        <end position="25"/>
    </location>
</feature>
<keyword evidence="3" id="KW-0812">Transmembrane</keyword>
<keyword evidence="7" id="KW-1185">Reference proteome</keyword>
<reference evidence="7" key="1">
    <citation type="journal article" date="2019" name="Int. J. Syst. Evol. Microbiol.">
        <title>The Global Catalogue of Microorganisms (GCM) 10K type strain sequencing project: providing services to taxonomists for standard genome sequencing and annotation.</title>
        <authorList>
            <consortium name="The Broad Institute Genomics Platform"/>
            <consortium name="The Broad Institute Genome Sequencing Center for Infectious Disease"/>
            <person name="Wu L."/>
            <person name="Ma J."/>
        </authorList>
    </citation>
    <scope>NUCLEOTIDE SEQUENCE [LARGE SCALE GENOMIC DNA]</scope>
    <source>
        <strain evidence="7">KCTC 42217</strain>
    </source>
</reference>
<dbReference type="InterPro" id="IPR052155">
    <property type="entry name" value="Biofilm_reg_signaling"/>
</dbReference>
<dbReference type="EC" id="2.7.13.3" evidence="2"/>
<keyword evidence="3" id="KW-0472">Membrane</keyword>
<dbReference type="CDD" id="cd00082">
    <property type="entry name" value="HisKA"/>
    <property type="match status" value="1"/>
</dbReference>
<dbReference type="Proteomes" id="UP001597387">
    <property type="component" value="Unassembled WGS sequence"/>
</dbReference>
<proteinExistence type="predicted"/>
<dbReference type="Gene3D" id="3.30.450.20">
    <property type="entry name" value="PAS domain"/>
    <property type="match status" value="2"/>
</dbReference>
<sequence length="426" mass="48920">MKTRPLTLFRIPFIYLATGLIWIIAGNELLQFLTSDLSVEAQETYRTYKGTMYVLITTVVLFLLLRQQQEKLVVSENQYRSLFANNPNPMYIFSMKTMGIVKANNAAVAKYGYTMKEFRRMTAYDIRPAGAKEKLDIAVSEYEGKHKCSGRWIHRKKSGEEFTVSIISHKVRFNREECIMVLAIDITEVVENEKKIQEAYLIEKELNQALEHNNTVLEAAYRENFKLGEVLRRINNMVIVMDKDASVSWVNDAFLDFSGYTFQEVKGKKAGDLLSGPNSDISTIKKLIRSMESGKAFRGELLNYTKDKKEYWVEISVSPLFDENGELEGMISVGSVITDRKEKEGRISTQNQALREIAWISSHRFRRPVASILSLTEMLNDDIENSERLEYLKLLKSSSVELDEVSKEIAAKINQVETDCMKQPIF</sequence>